<dbReference type="Proteomes" id="UP000634435">
    <property type="component" value="Unassembled WGS sequence"/>
</dbReference>
<protein>
    <recommendedName>
        <fullName evidence="3">Group-specific protein</fullName>
    </recommendedName>
</protein>
<evidence type="ECO:0000313" key="2">
    <source>
        <dbReference type="Proteomes" id="UP000634435"/>
    </source>
</evidence>
<evidence type="ECO:0008006" key="3">
    <source>
        <dbReference type="Google" id="ProtNLM"/>
    </source>
</evidence>
<proteinExistence type="predicted"/>
<organism evidence="1 2">
    <name type="scientific">Virgibacillus kapii</name>
    <dbReference type="NCBI Taxonomy" id="1638645"/>
    <lineage>
        <taxon>Bacteria</taxon>
        <taxon>Bacillati</taxon>
        <taxon>Bacillota</taxon>
        <taxon>Bacilli</taxon>
        <taxon>Bacillales</taxon>
        <taxon>Bacillaceae</taxon>
        <taxon>Virgibacillus</taxon>
    </lineage>
</organism>
<name>A0ABQ2DL64_9BACI</name>
<comment type="caution">
    <text evidence="1">The sequence shown here is derived from an EMBL/GenBank/DDBJ whole genome shotgun (WGS) entry which is preliminary data.</text>
</comment>
<reference evidence="2" key="1">
    <citation type="journal article" date="2019" name="Int. J. Syst. Evol. Microbiol.">
        <title>The Global Catalogue of Microorganisms (GCM) 10K type strain sequencing project: providing services to taxonomists for standard genome sequencing and annotation.</title>
        <authorList>
            <consortium name="The Broad Institute Genomics Platform"/>
            <consortium name="The Broad Institute Genome Sequencing Center for Infectious Disease"/>
            <person name="Wu L."/>
            <person name="Ma J."/>
        </authorList>
    </citation>
    <scope>NUCLEOTIDE SEQUENCE [LARGE SCALE GENOMIC DNA]</scope>
    <source>
        <strain evidence="2">JCM 30071</strain>
    </source>
</reference>
<accession>A0ABQ2DL64</accession>
<dbReference type="RefSeq" id="WP_188943235.1">
    <property type="nucleotide sequence ID" value="NZ_BMPN01000003.1"/>
</dbReference>
<gene>
    <name evidence="1" type="ORF">GCM10007111_24840</name>
</gene>
<evidence type="ECO:0000313" key="1">
    <source>
        <dbReference type="EMBL" id="GGJ61751.1"/>
    </source>
</evidence>
<sequence>MLQVQVDEEEVRRLYQKAIKKKVEEVSHDLVFWDTKELKRRTCLSWNTIQDTFFFDERFPKMKVGSKWLFPARETEKFLNEWMDERKM</sequence>
<keyword evidence="2" id="KW-1185">Reference proteome</keyword>
<dbReference type="EMBL" id="BMPN01000003">
    <property type="protein sequence ID" value="GGJ61751.1"/>
    <property type="molecule type" value="Genomic_DNA"/>
</dbReference>